<dbReference type="OrthoDB" id="704634at2"/>
<comment type="caution">
    <text evidence="2">The sequence shown here is derived from an EMBL/GenBank/DDBJ whole genome shotgun (WGS) entry which is preliminary data.</text>
</comment>
<evidence type="ECO:0000313" key="2">
    <source>
        <dbReference type="EMBL" id="TCV19989.1"/>
    </source>
</evidence>
<dbReference type="EMBL" id="SMBZ01000003">
    <property type="protein sequence ID" value="TCV19989.1"/>
    <property type="molecule type" value="Genomic_DNA"/>
</dbReference>
<dbReference type="AlphaFoldDB" id="A0A4R3W2B5"/>
<keyword evidence="3" id="KW-1185">Reference proteome</keyword>
<dbReference type="Proteomes" id="UP000295197">
    <property type="component" value="Unassembled WGS sequence"/>
</dbReference>
<dbReference type="RefSeq" id="WP_132776459.1">
    <property type="nucleotide sequence ID" value="NZ_SMBZ01000003.1"/>
</dbReference>
<feature type="domain" description="YgjP-like metallopeptidase" evidence="1">
    <location>
        <begin position="32"/>
        <end position="205"/>
    </location>
</feature>
<dbReference type="Pfam" id="PF01863">
    <property type="entry name" value="YgjP-like"/>
    <property type="match status" value="1"/>
</dbReference>
<evidence type="ECO:0000313" key="3">
    <source>
        <dbReference type="Proteomes" id="UP000295197"/>
    </source>
</evidence>
<proteinExistence type="predicted"/>
<organism evidence="2 3">
    <name type="scientific">Sphingobacterium alimentarium</name>
    <dbReference type="NCBI Taxonomy" id="797292"/>
    <lineage>
        <taxon>Bacteria</taxon>
        <taxon>Pseudomonadati</taxon>
        <taxon>Bacteroidota</taxon>
        <taxon>Sphingobacteriia</taxon>
        <taxon>Sphingobacteriales</taxon>
        <taxon>Sphingobacteriaceae</taxon>
        <taxon>Sphingobacterium</taxon>
    </lineage>
</organism>
<reference evidence="2 3" key="1">
    <citation type="submission" date="2019-03" db="EMBL/GenBank/DDBJ databases">
        <title>Genomic Encyclopedia of Type Strains, Phase IV (KMG-IV): sequencing the most valuable type-strain genomes for metagenomic binning, comparative biology and taxonomic classification.</title>
        <authorList>
            <person name="Goeker M."/>
        </authorList>
    </citation>
    <scope>NUCLEOTIDE SEQUENCE [LARGE SCALE GENOMIC DNA]</scope>
    <source>
        <strain evidence="2 3">DSM 22362</strain>
    </source>
</reference>
<accession>A0A4R3W2B5</accession>
<evidence type="ECO:0000259" key="1">
    <source>
        <dbReference type="Pfam" id="PF01863"/>
    </source>
</evidence>
<dbReference type="InterPro" id="IPR002725">
    <property type="entry name" value="YgjP-like_metallopeptidase"/>
</dbReference>
<protein>
    <submittedName>
        <fullName evidence="2">Uncharacterized protein DUF45</fullName>
    </submittedName>
</protein>
<name>A0A4R3W2B5_9SPHI</name>
<gene>
    <name evidence="2" type="ORF">EDC17_100388</name>
</gene>
<sequence>MHLKFEDKDCIIHIKERLQHIKLIAVEDAVIHLEVPALLPQENLLFYIKKNLSKDIISWNAHKLDSNKYIDIFDKRLPVKIISGAQPYLQDNRVYCPSEYVSSAKQIEALKMLLLLKLFNDKMSKIEEDLNILLPDLKLRKLKTNHFSICHTTYHITFSKDLINQSTAMITYIVVWAINTFRRTNEEESRRMIMKYVPDWKHCEQVIAYERQQ</sequence>